<accession>A0A9D1G270</accession>
<feature type="region of interest" description="Disordered" evidence="1">
    <location>
        <begin position="103"/>
        <end position="123"/>
    </location>
</feature>
<dbReference type="EMBL" id="DVJN01000178">
    <property type="protein sequence ID" value="HIS93110.1"/>
    <property type="molecule type" value="Genomic_DNA"/>
</dbReference>
<feature type="compositionally biased region" description="Polar residues" evidence="1">
    <location>
        <begin position="104"/>
        <end position="123"/>
    </location>
</feature>
<gene>
    <name evidence="2" type="ORF">IAA84_08870</name>
</gene>
<name>A0A9D1G270_9FIRM</name>
<sequence>MAGINIELPAFTADDLQDPAARRRIVSYLYRLAEQVKYLSTHIDGENVTEEFRQEMVSTASASVRDELSGTLTKFETQIEQNAREISTKASQTEVNALGEEIETASSEFSQTASQLSARVTSA</sequence>
<organism evidence="2 3">
    <name type="scientific">Candidatus Alectryocaccomicrobium excrementavium</name>
    <dbReference type="NCBI Taxonomy" id="2840668"/>
    <lineage>
        <taxon>Bacteria</taxon>
        <taxon>Bacillati</taxon>
        <taxon>Bacillota</taxon>
        <taxon>Clostridia</taxon>
        <taxon>Candidatus Alectryocaccomicrobium</taxon>
    </lineage>
</organism>
<comment type="caution">
    <text evidence="2">The sequence shown here is derived from an EMBL/GenBank/DDBJ whole genome shotgun (WGS) entry which is preliminary data.</text>
</comment>
<dbReference type="Proteomes" id="UP000824140">
    <property type="component" value="Unassembled WGS sequence"/>
</dbReference>
<evidence type="ECO:0000313" key="2">
    <source>
        <dbReference type="EMBL" id="HIS93110.1"/>
    </source>
</evidence>
<reference evidence="2" key="2">
    <citation type="journal article" date="2021" name="PeerJ">
        <title>Extensive microbial diversity within the chicken gut microbiome revealed by metagenomics and culture.</title>
        <authorList>
            <person name="Gilroy R."/>
            <person name="Ravi A."/>
            <person name="Getino M."/>
            <person name="Pursley I."/>
            <person name="Horton D.L."/>
            <person name="Alikhan N.F."/>
            <person name="Baker D."/>
            <person name="Gharbi K."/>
            <person name="Hall N."/>
            <person name="Watson M."/>
            <person name="Adriaenssens E.M."/>
            <person name="Foster-Nyarko E."/>
            <person name="Jarju S."/>
            <person name="Secka A."/>
            <person name="Antonio M."/>
            <person name="Oren A."/>
            <person name="Chaudhuri R.R."/>
            <person name="La Ragione R."/>
            <person name="Hildebrand F."/>
            <person name="Pallen M.J."/>
        </authorList>
    </citation>
    <scope>NUCLEOTIDE SEQUENCE</scope>
    <source>
        <strain evidence="2">13766</strain>
    </source>
</reference>
<proteinExistence type="predicted"/>
<dbReference type="AlphaFoldDB" id="A0A9D1G270"/>
<feature type="non-terminal residue" evidence="2">
    <location>
        <position position="123"/>
    </location>
</feature>
<reference evidence="2" key="1">
    <citation type="submission" date="2020-10" db="EMBL/GenBank/DDBJ databases">
        <authorList>
            <person name="Gilroy R."/>
        </authorList>
    </citation>
    <scope>NUCLEOTIDE SEQUENCE</scope>
    <source>
        <strain evidence="2">13766</strain>
    </source>
</reference>
<evidence type="ECO:0000313" key="3">
    <source>
        <dbReference type="Proteomes" id="UP000824140"/>
    </source>
</evidence>
<protein>
    <submittedName>
        <fullName evidence="2">Uncharacterized protein</fullName>
    </submittedName>
</protein>
<evidence type="ECO:0000256" key="1">
    <source>
        <dbReference type="SAM" id="MobiDB-lite"/>
    </source>
</evidence>